<evidence type="ECO:0000259" key="2">
    <source>
        <dbReference type="Pfam" id="PF13145"/>
    </source>
</evidence>
<keyword evidence="1" id="KW-0472">Membrane</keyword>
<feature type="domain" description="PpiC" evidence="2">
    <location>
        <begin position="141"/>
        <end position="261"/>
    </location>
</feature>
<dbReference type="Pfam" id="PF13145">
    <property type="entry name" value="Rotamase_2"/>
    <property type="match status" value="1"/>
</dbReference>
<dbReference type="GO" id="GO:0003755">
    <property type="term" value="F:peptidyl-prolyl cis-trans isomerase activity"/>
    <property type="evidence" value="ECO:0007669"/>
    <property type="project" value="InterPro"/>
</dbReference>
<feature type="transmembrane region" description="Helical" evidence="1">
    <location>
        <begin position="34"/>
        <end position="51"/>
    </location>
</feature>
<keyword evidence="1" id="KW-0812">Transmembrane</keyword>
<organism evidence="3">
    <name type="scientific">Alloyangia mangrovi</name>
    <dbReference type="NCBI Taxonomy" id="1779329"/>
    <lineage>
        <taxon>Bacteria</taxon>
        <taxon>Pseudomonadati</taxon>
        <taxon>Pseudomonadota</taxon>
        <taxon>Alphaproteobacteria</taxon>
        <taxon>Rhodobacterales</taxon>
        <taxon>Roseobacteraceae</taxon>
        <taxon>Alloyangia</taxon>
    </lineage>
</organism>
<name>A0A2A3JSP7_9RHOB</name>
<dbReference type="AlphaFoldDB" id="A0A2A3JSP7"/>
<sequence length="303" mass="32260">MSASGASPKRCAAGDQRDHKGTAMKIGTILRSPLLHFFVLGGLVFGLYSVMTPPEVRAPRDDVLRLTEAEMNRLADGFLAAWGRPPTEAESRGLVRDWAIEEAMVREALALGLDKGDAMIRNRMRAKMEFLAEAPAAAMTPDTATLEAYYAENAAQYARPARLGFAQVLLPPDATPEEIAALTAELTQGADAAGLGQATMLPAMIGAMPAPAIDRVFGAGFAAAIGTLPPARWSGPVDSGYGQHLVRLDTLQDGALPPLEALHDKVLADWRSEEARKMRGAFTDELLGRYTLELPGGAAQAQP</sequence>
<keyword evidence="1" id="KW-1133">Transmembrane helix</keyword>
<comment type="caution">
    <text evidence="3">The sequence shown here is derived from an EMBL/GenBank/DDBJ whole genome shotgun (WGS) entry which is preliminary data.</text>
</comment>
<dbReference type="OrthoDB" id="196786at2"/>
<reference evidence="3" key="1">
    <citation type="submission" date="2017-09" db="EMBL/GenBank/DDBJ databases">
        <title>Yangia sp. SAOS 153D whole genome sequencing.</title>
        <authorList>
            <person name="Verma A."/>
            <person name="Krishnamurthi S."/>
        </authorList>
    </citation>
    <scope>NUCLEOTIDE SEQUENCE [LARGE SCALE GENOMIC DNA]</scope>
    <source>
        <strain evidence="3">SAOS 153D</strain>
    </source>
</reference>
<proteinExistence type="predicted"/>
<evidence type="ECO:0000313" key="3">
    <source>
        <dbReference type="EMBL" id="PBD17544.1"/>
    </source>
</evidence>
<dbReference type="EMBL" id="NTHN01000363">
    <property type="protein sequence ID" value="PBD17544.1"/>
    <property type="molecule type" value="Genomic_DNA"/>
</dbReference>
<accession>A0A2A3JSP7</accession>
<dbReference type="InterPro" id="IPR000297">
    <property type="entry name" value="PPIase_PpiC"/>
</dbReference>
<protein>
    <recommendedName>
        <fullName evidence="2">PpiC domain-containing protein</fullName>
    </recommendedName>
</protein>
<evidence type="ECO:0000256" key="1">
    <source>
        <dbReference type="SAM" id="Phobius"/>
    </source>
</evidence>
<gene>
    <name evidence="3" type="ORF">CLG85_19550</name>
</gene>